<feature type="compositionally biased region" description="Basic and acidic residues" evidence="3">
    <location>
        <begin position="551"/>
        <end position="561"/>
    </location>
</feature>
<evidence type="ECO:0000256" key="2">
    <source>
        <dbReference type="ARBA" id="ARBA00023242"/>
    </source>
</evidence>
<feature type="compositionally biased region" description="Basic and acidic residues" evidence="3">
    <location>
        <begin position="32"/>
        <end position="42"/>
    </location>
</feature>
<feature type="region of interest" description="Disordered" evidence="3">
    <location>
        <begin position="1867"/>
        <end position="1890"/>
    </location>
</feature>
<name>A0A6I9P9E8_9TELE</name>
<evidence type="ECO:0000256" key="1">
    <source>
        <dbReference type="ARBA" id="ARBA00004123"/>
    </source>
</evidence>
<comment type="subcellular location">
    <subcellularLocation>
        <location evidence="1">Nucleus</location>
    </subcellularLocation>
</comment>
<evidence type="ECO:0000313" key="4">
    <source>
        <dbReference type="Proteomes" id="UP000504611"/>
    </source>
</evidence>
<feature type="region of interest" description="Disordered" evidence="3">
    <location>
        <begin position="548"/>
        <end position="571"/>
    </location>
</feature>
<dbReference type="InterPro" id="IPR052082">
    <property type="entry name" value="Myelin_sheath_structural"/>
</dbReference>
<keyword evidence="2" id="KW-0539">Nucleus</keyword>
<feature type="region of interest" description="Disordered" evidence="3">
    <location>
        <begin position="2197"/>
        <end position="2223"/>
    </location>
</feature>
<feature type="region of interest" description="Disordered" evidence="3">
    <location>
        <begin position="1718"/>
        <end position="1742"/>
    </location>
</feature>
<protein>
    <submittedName>
        <fullName evidence="5">Neuroblast differentiation-associated protein AHNAK-like isoform X7</fullName>
    </submittedName>
</protein>
<reference evidence="5" key="1">
    <citation type="submission" date="2025-08" db="UniProtKB">
        <authorList>
            <consortium name="RefSeq"/>
        </authorList>
    </citation>
    <scope>IDENTIFICATION</scope>
    <source>
        <tissue evidence="5">Muscle</tissue>
    </source>
</reference>
<feature type="region of interest" description="Disordered" evidence="3">
    <location>
        <begin position="29"/>
        <end position="51"/>
    </location>
</feature>
<gene>
    <name evidence="5" type="primary">LOC104960825</name>
</gene>
<dbReference type="GO" id="GO:0032287">
    <property type="term" value="P:peripheral nervous system myelin maintenance"/>
    <property type="evidence" value="ECO:0007669"/>
    <property type="project" value="TreeGrafter"/>
</dbReference>
<feature type="compositionally biased region" description="Basic residues" evidence="3">
    <location>
        <begin position="1725"/>
        <end position="1742"/>
    </location>
</feature>
<dbReference type="OrthoDB" id="447516at2759"/>
<feature type="region of interest" description="Disordered" evidence="3">
    <location>
        <begin position="472"/>
        <end position="491"/>
    </location>
</feature>
<evidence type="ECO:0000313" key="5">
    <source>
        <dbReference type="RefSeq" id="XP_010787299.1"/>
    </source>
</evidence>
<proteinExistence type="predicted"/>
<dbReference type="GeneID" id="104960825"/>
<accession>A0A6I9P9E8</accession>
<feature type="compositionally biased region" description="Low complexity" evidence="3">
    <location>
        <begin position="2197"/>
        <end position="2215"/>
    </location>
</feature>
<feature type="region of interest" description="Disordered" evidence="3">
    <location>
        <begin position="1312"/>
        <end position="1339"/>
    </location>
</feature>
<feature type="compositionally biased region" description="Basic and acidic residues" evidence="3">
    <location>
        <begin position="1984"/>
        <end position="1995"/>
    </location>
</feature>
<dbReference type="PANTHER" id="PTHR23348:SF42">
    <property type="entry name" value="PERIAXIN"/>
    <property type="match status" value="1"/>
</dbReference>
<evidence type="ECO:0000256" key="3">
    <source>
        <dbReference type="SAM" id="MobiDB-lite"/>
    </source>
</evidence>
<dbReference type="RefSeq" id="XP_010787299.1">
    <property type="nucleotide sequence ID" value="XM_010788997.1"/>
</dbReference>
<dbReference type="GO" id="GO:0005634">
    <property type="term" value="C:nucleus"/>
    <property type="evidence" value="ECO:0007669"/>
    <property type="project" value="UniProtKB-SubCell"/>
</dbReference>
<dbReference type="PANTHER" id="PTHR23348">
    <property type="entry name" value="PERIAXIN/AHNAK"/>
    <property type="match status" value="1"/>
</dbReference>
<organism evidence="4 5">
    <name type="scientific">Notothenia coriiceps</name>
    <name type="common">black rockcod</name>
    <dbReference type="NCBI Taxonomy" id="8208"/>
    <lineage>
        <taxon>Eukaryota</taxon>
        <taxon>Metazoa</taxon>
        <taxon>Chordata</taxon>
        <taxon>Craniata</taxon>
        <taxon>Vertebrata</taxon>
        <taxon>Euteleostomi</taxon>
        <taxon>Actinopterygii</taxon>
        <taxon>Neopterygii</taxon>
        <taxon>Teleostei</taxon>
        <taxon>Neoteleostei</taxon>
        <taxon>Acanthomorphata</taxon>
        <taxon>Eupercaria</taxon>
        <taxon>Perciformes</taxon>
        <taxon>Notothenioidei</taxon>
        <taxon>Nototheniidae</taxon>
        <taxon>Notothenia</taxon>
    </lineage>
</organism>
<feature type="region of interest" description="Disordered" evidence="3">
    <location>
        <begin position="1977"/>
        <end position="2001"/>
    </location>
</feature>
<dbReference type="Proteomes" id="UP000504611">
    <property type="component" value="Unplaced"/>
</dbReference>
<dbReference type="GO" id="GO:0005737">
    <property type="term" value="C:cytoplasm"/>
    <property type="evidence" value="ECO:0007669"/>
    <property type="project" value="TreeGrafter"/>
</dbReference>
<dbReference type="GO" id="GO:0043484">
    <property type="term" value="P:regulation of RNA splicing"/>
    <property type="evidence" value="ECO:0007669"/>
    <property type="project" value="TreeGrafter"/>
</dbReference>
<sequence length="2223" mass="238310">MPKFDVSLPKMNLLEGNLEMPKVDISLPKGKVKGDVDREGHVGKGGKLHMPSVNMSLPKMKVKGVDVDIEGPDIIGKVSLPKGRVEGDIDVEGPEAKGDAFKMPTFDVSMPTVSLPKGDVKLKGPEIKGGRIEMPDIDISLPKGMAGGHIEIEGHSAKGGKFHMPSVDISLPKMKAKGPELNIEGPEVKGGKLNMPSLDVSLPKIKSPNVDISLEGPDVKGGKVNIPTVDILPARGRVEGEINVEGPQLKGGKFKMPKFDVFLPKASLPNLDANVEGTDLKGKMYMPTVDLSLPKGKADVDIDIDGHGGKGGKFHMPSLHISLPKIKAKGPDLNMQGPEIKGDMSLPKMKSPEVDISLEGPDVKGSKFNLPTVDISLPKGNLGGDLDVEGPEVKGSRFKMPTFDMSFPKMNFPDGDVKLKGPDTKGEKIAMPDIDISLPKVKAGGEMSGHAGKAGKFHLPSFDISLPKMKAKGPEVNMEGPEQKGGKIDMPDINLSIPKGKADVDLNIEDPEGKGGKFKMPKFDISLPKMNLPEGNLEMPKVDISLPKGKVKGDVDREGHVGKGGKLHMPSVNMSLPKMKVKGVDVDIEGPDFKGDVSLPKGRVEEDIDVEGPVAKGGTFKMPTFDVSMPTVSLPKGDVKLKGPEIKGGRIEMPDIDISLPKGKARGEMEIEGHAGKGGKFHMPSVDFSLPKMKAKGPVIHIKGPEFKEGNINMPDIDLSVPKGKAGISIEGPEVKGGIFKTPTFDVSLPKMNLPEGNVKVEGPKIKGGEISTPDVDLSVPVGKLEGDISFEGPSGRRKYELPKVDLSGVGLHMPTLDINLPKFDLDLSLPSGHKDKSLRVDTSGPEASGDLKMSGLIGEINPAKVKVKCTDIATGGVEAPGASLKPPTISGVLKAQGGRPSSGGSFDLPDVSLKFPSFSLPRFGGKSKSGDFAMSVPKGDISLSSPHVEGEIRAPSVEFDGDGKVKVKKPKIKMPSFGVSKKHADISVYCPDVDVKVKKGKFPKFKKSPKSQLPEGGVDAELGADVEGKGGFHAPDITLKLPKFSMPGFGSKEKDLVKQSVNFESKAKVKMPSVELSLPAANTPETEVLLPKAEVDVSEADIRGYEVSLNIPKMPTIDISIPKVDLDVSLPRVEHDAKTDGKGGKFKWPGIKMPDIDLFLPRGKTGDLKMPDVDISLPKENIEGPDFGMEGGAVGKFIMPHMRMPNIDISLPKGKIDGPDIEMEGGSGGALKMPHMQMPNIDISLPKGRIEGSEMEIEGEDGKFNMPHLNMPSVDISLPKGKIEGPDFKMGGGTGGKFKMPHMKMPDVDISLPKGRIEGPDVEMEGSKGGRFKMPHMKMPNIGISLPKGKIEGPDVELDGGTGGKFKMPDVKMPNINISLPKGKIEGPDVEMDGGTGGKFKMPQMKMPDVDISLPKGRIEGPDIGTEGGTGGTFKMPHMKMPNIGISLPKGKIEGPDVEKDGGTGGKFKMPQMKMLDVDISLPKGKIDASGMEIKGDGGKYKMPHLTMPSIGISHPKGKIESTNFEIEGGAEGKIKMPSWKMPDFDISLLKKKIEGPKVEIQAGEGGNVNMHDVDLSIPKGKLEAEGRTIKLPHIKMPKVDILLPKSKSKDIETLNPSCEAEINVPAVELGGEIVPKVSSPELDIDATLSRPKQGTEALGEADLHVEGEHKGLKLKIPTIDIKCPKGDLELDLGLYRAEGKKDRKKMELPDLDISTAGTSSKVKGPKVKGTKFHIGMPKKKTGRDVKAEAKICKNCGDEDLGGHIKHKCKRKETFKYEVEIETDNGHKNNKGRVNIPVPECRLPSVCLTNKQGSADFGTAGEGGFSSSRAEIRVPRIPDIDFDIGTTQDEDEDGTEKDKKVKIPKFGVPLPSISSPKGRMNITGPEIQYEGPKMPKVKKAVFLLVNPPQTGEPTACSHLPKEETTAQAETEGFNVKLPKIIMKPNFGKSKEKSAAVSFSPSKSGSFDVNLKGDGSRSNFNGAKDPHIGSKDDKGTFSGKINLPKVQLTSPYGMMSVEGEDSGMNMKLGKDLPTVHMEEYTKELKVKSGNMAFSDFSEELPKDVVSSHARTDMLDRDSSESPASFTMEFSSAKVQTWSEVESQSKEPEERESSTWFKVPNFNLKPHSTGFLQITPEGSPQAQRKGEVAGEADVSGSFCLHTSGLDFSTQEISEEHQASSAEEGTVTMVTKTTRVTRHMVSSETRTGESSATTTTTHKVSDFKY</sequence>
<keyword evidence="4" id="KW-1185">Reference proteome</keyword>
<feature type="compositionally biased region" description="Basic and acidic residues" evidence="3">
    <location>
        <begin position="481"/>
        <end position="490"/>
    </location>
</feature>